<evidence type="ECO:0000256" key="2">
    <source>
        <dbReference type="ARBA" id="ARBA00022679"/>
    </source>
</evidence>
<feature type="binding site" evidence="5">
    <location>
        <position position="179"/>
    </location>
    <ligand>
        <name>S-adenosyl-L-methionine</name>
        <dbReference type="ChEBI" id="CHEBI:59789"/>
    </ligand>
</feature>
<feature type="binding site" evidence="5">
    <location>
        <position position="165"/>
    </location>
    <ligand>
        <name>S-adenosyl-L-methionine</name>
        <dbReference type="ChEBI" id="CHEBI:59789"/>
    </ligand>
</feature>
<gene>
    <name evidence="5 8" type="primary">prmC</name>
    <name evidence="8" type="ORF">DI616_00170</name>
</gene>
<dbReference type="Proteomes" id="UP000315344">
    <property type="component" value="Unassembled WGS sequence"/>
</dbReference>
<dbReference type="Gene3D" id="3.40.50.150">
    <property type="entry name" value="Vaccinia Virus protein VP39"/>
    <property type="match status" value="1"/>
</dbReference>
<dbReference type="Gene3D" id="1.10.8.10">
    <property type="entry name" value="DNA helicase RuvA subunit, C-terminal domain"/>
    <property type="match status" value="1"/>
</dbReference>
<dbReference type="GO" id="GO:0032259">
    <property type="term" value="P:methylation"/>
    <property type="evidence" value="ECO:0007669"/>
    <property type="project" value="UniProtKB-KW"/>
</dbReference>
<dbReference type="SUPFAM" id="SSF53335">
    <property type="entry name" value="S-adenosyl-L-methionine-dependent methyltransferases"/>
    <property type="match status" value="1"/>
</dbReference>
<dbReference type="InterPro" id="IPR040758">
    <property type="entry name" value="PrmC_N"/>
</dbReference>
<dbReference type="GO" id="GO:0102559">
    <property type="term" value="F:peptide chain release factor N(5)-glutamine methyltransferase activity"/>
    <property type="evidence" value="ECO:0007669"/>
    <property type="project" value="UniProtKB-EC"/>
</dbReference>
<evidence type="ECO:0000256" key="1">
    <source>
        <dbReference type="ARBA" id="ARBA00022603"/>
    </source>
</evidence>
<dbReference type="CDD" id="cd02440">
    <property type="entry name" value="AdoMet_MTases"/>
    <property type="match status" value="1"/>
</dbReference>
<dbReference type="EMBL" id="VAFL01000001">
    <property type="protein sequence ID" value="TKW68457.1"/>
    <property type="molecule type" value="Genomic_DNA"/>
</dbReference>
<dbReference type="Pfam" id="PF05175">
    <property type="entry name" value="MTS"/>
    <property type="match status" value="1"/>
</dbReference>
<dbReference type="NCBIfam" id="TIGR00536">
    <property type="entry name" value="hemK_fam"/>
    <property type="match status" value="1"/>
</dbReference>
<dbReference type="Pfam" id="PF17827">
    <property type="entry name" value="PrmC_N"/>
    <property type="match status" value="1"/>
</dbReference>
<comment type="catalytic activity">
    <reaction evidence="4 5">
        <text>L-glutaminyl-[peptide chain release factor] + S-adenosyl-L-methionine = N(5)-methyl-L-glutaminyl-[peptide chain release factor] + S-adenosyl-L-homocysteine + H(+)</text>
        <dbReference type="Rhea" id="RHEA:42896"/>
        <dbReference type="Rhea" id="RHEA-COMP:10271"/>
        <dbReference type="Rhea" id="RHEA-COMP:10272"/>
        <dbReference type="ChEBI" id="CHEBI:15378"/>
        <dbReference type="ChEBI" id="CHEBI:30011"/>
        <dbReference type="ChEBI" id="CHEBI:57856"/>
        <dbReference type="ChEBI" id="CHEBI:59789"/>
        <dbReference type="ChEBI" id="CHEBI:61891"/>
        <dbReference type="EC" id="2.1.1.297"/>
    </reaction>
</comment>
<dbReference type="InterPro" id="IPR002052">
    <property type="entry name" value="DNA_methylase_N6_adenine_CS"/>
</dbReference>
<evidence type="ECO:0000256" key="4">
    <source>
        <dbReference type="ARBA" id="ARBA00048391"/>
    </source>
</evidence>
<dbReference type="InterPro" id="IPR050320">
    <property type="entry name" value="N5-glutamine_MTase"/>
</dbReference>
<feature type="domain" description="Release factor glutamine methyltransferase N-terminal" evidence="7">
    <location>
        <begin position="5"/>
        <end position="74"/>
    </location>
</feature>
<keyword evidence="3 5" id="KW-0949">S-adenosyl-L-methionine</keyword>
<comment type="function">
    <text evidence="5">Methylates the class 1 translation termination release factors RF1/PrfA and RF2/PrfB on the glutamine residue of the universally conserved GGQ motif.</text>
</comment>
<protein>
    <recommendedName>
        <fullName evidence="5">Release factor glutamine methyltransferase</fullName>
        <shortName evidence="5">RF MTase</shortName>
        <ecNumber evidence="5">2.1.1.297</ecNumber>
    </recommendedName>
    <alternativeName>
        <fullName evidence="5">N5-glutamine methyltransferase PrmC</fullName>
    </alternativeName>
    <alternativeName>
        <fullName evidence="5">Protein-(glutamine-N5) MTase PrmC</fullName>
    </alternativeName>
    <alternativeName>
        <fullName evidence="5">Protein-glutamine N-methyltransferase PrmC</fullName>
    </alternativeName>
</protein>
<comment type="caution">
    <text evidence="8">The sequence shown here is derived from an EMBL/GenBank/DDBJ whole genome shotgun (WGS) entry which is preliminary data.</text>
</comment>
<evidence type="ECO:0000256" key="3">
    <source>
        <dbReference type="ARBA" id="ARBA00022691"/>
    </source>
</evidence>
<sequence>MTWLEWFAEAERRLALAAVDDPKSEARAIFGAVIPGNTRYRTALTDPVHADKLPEMNRILDARVQRQPLSQITGRRAFWKHDFRVTGDTLDPRPDTETLVEAALELPWQSVLDLGTGTGAILISLLAERPGATGMATDISDAALMVARENAARIGVQAEFALADWFDGVTGSFDLIVSNPPYIALSEMASLQPEVRIWEPHLALTDGGDGLGAYRIIAASARRHLNPGGQVLVETGWKQAADICAIFAEVGAATAVLQDLAHRDRVIRATFDETLP</sequence>
<dbReference type="NCBIfam" id="TIGR03534">
    <property type="entry name" value="RF_mod_PrmC"/>
    <property type="match status" value="1"/>
</dbReference>
<evidence type="ECO:0000259" key="7">
    <source>
        <dbReference type="Pfam" id="PF17827"/>
    </source>
</evidence>
<feature type="binding site" evidence="5">
    <location>
        <begin position="115"/>
        <end position="119"/>
    </location>
    <ligand>
        <name>S-adenosyl-L-methionine</name>
        <dbReference type="ChEBI" id="CHEBI:59789"/>
    </ligand>
</feature>
<dbReference type="InterPro" id="IPR007848">
    <property type="entry name" value="Small_mtfrase_dom"/>
</dbReference>
<dbReference type="InterPro" id="IPR019874">
    <property type="entry name" value="RF_methyltr_PrmC"/>
</dbReference>
<feature type="domain" description="Methyltransferase small" evidence="6">
    <location>
        <begin position="96"/>
        <end position="186"/>
    </location>
</feature>
<organism evidence="8 9">
    <name type="scientific">Paracoccus denitrificans</name>
    <dbReference type="NCBI Taxonomy" id="266"/>
    <lineage>
        <taxon>Bacteria</taxon>
        <taxon>Pseudomonadati</taxon>
        <taxon>Pseudomonadota</taxon>
        <taxon>Alphaproteobacteria</taxon>
        <taxon>Rhodobacterales</taxon>
        <taxon>Paracoccaceae</taxon>
        <taxon>Paracoccus</taxon>
    </lineage>
</organism>
<dbReference type="PANTHER" id="PTHR18895">
    <property type="entry name" value="HEMK METHYLTRANSFERASE"/>
    <property type="match status" value="1"/>
</dbReference>
<proteinExistence type="inferred from homology"/>
<feature type="binding site" evidence="5">
    <location>
        <position position="138"/>
    </location>
    <ligand>
        <name>S-adenosyl-L-methionine</name>
        <dbReference type="ChEBI" id="CHEBI:59789"/>
    </ligand>
</feature>
<evidence type="ECO:0000256" key="5">
    <source>
        <dbReference type="HAMAP-Rule" id="MF_02126"/>
    </source>
</evidence>
<evidence type="ECO:0000313" key="9">
    <source>
        <dbReference type="Proteomes" id="UP000315344"/>
    </source>
</evidence>
<dbReference type="GO" id="GO:0003676">
    <property type="term" value="F:nucleic acid binding"/>
    <property type="evidence" value="ECO:0007669"/>
    <property type="project" value="InterPro"/>
</dbReference>
<evidence type="ECO:0000259" key="6">
    <source>
        <dbReference type="Pfam" id="PF05175"/>
    </source>
</evidence>
<dbReference type="PANTHER" id="PTHR18895:SF74">
    <property type="entry name" value="MTRF1L RELEASE FACTOR GLUTAMINE METHYLTRANSFERASE"/>
    <property type="match status" value="1"/>
</dbReference>
<keyword evidence="1 5" id="KW-0489">Methyltransferase</keyword>
<dbReference type="InterPro" id="IPR004556">
    <property type="entry name" value="HemK-like"/>
</dbReference>
<comment type="similarity">
    <text evidence="5">Belongs to the protein N5-glutamine methyltransferase family. PrmC subfamily.</text>
</comment>
<keyword evidence="2 5" id="KW-0808">Transferase</keyword>
<evidence type="ECO:0000313" key="8">
    <source>
        <dbReference type="EMBL" id="TKW68457.1"/>
    </source>
</evidence>
<reference evidence="8 9" key="1">
    <citation type="journal article" date="2017" name="Nat. Commun.">
        <title>In situ click chemistry generation of cyclooxygenase-2 inhibitors.</title>
        <authorList>
            <person name="Bhardwaj A."/>
            <person name="Kaur J."/>
            <person name="Wuest M."/>
            <person name="Wuest F."/>
        </authorList>
    </citation>
    <scope>NUCLEOTIDE SEQUENCE [LARGE SCALE GENOMIC DNA]</scope>
    <source>
        <strain evidence="8">S2_012_000_R3_94</strain>
    </source>
</reference>
<dbReference type="InterPro" id="IPR029063">
    <property type="entry name" value="SAM-dependent_MTases_sf"/>
</dbReference>
<accession>A0A533IDA3</accession>
<name>A0A533IDA3_PARDE</name>
<feature type="binding site" evidence="5">
    <location>
        <begin position="179"/>
        <end position="182"/>
    </location>
    <ligand>
        <name>substrate</name>
    </ligand>
</feature>
<dbReference type="AlphaFoldDB" id="A0A533IDA3"/>
<dbReference type="PROSITE" id="PS00092">
    <property type="entry name" value="N6_MTASE"/>
    <property type="match status" value="1"/>
</dbReference>
<dbReference type="EC" id="2.1.1.297" evidence="5"/>
<dbReference type="HAMAP" id="MF_02126">
    <property type="entry name" value="RF_methyltr_PrmC"/>
    <property type="match status" value="1"/>
</dbReference>